<dbReference type="AlphaFoldDB" id="A0A1Z5IEM9"/>
<keyword evidence="3" id="KW-1185">Reference proteome</keyword>
<evidence type="ECO:0000313" key="3">
    <source>
        <dbReference type="Proteomes" id="UP000198374"/>
    </source>
</evidence>
<feature type="domain" description="AAA" evidence="1">
    <location>
        <begin position="4"/>
        <end position="169"/>
    </location>
</feature>
<evidence type="ECO:0000259" key="1">
    <source>
        <dbReference type="Pfam" id="PF13614"/>
    </source>
</evidence>
<dbReference type="InterPro" id="IPR025669">
    <property type="entry name" value="AAA_dom"/>
</dbReference>
<protein>
    <submittedName>
        <fullName evidence="2">ATPase involved in chromosome partitioning</fullName>
    </submittedName>
</protein>
<accession>A0A1Z5IEM9</accession>
<dbReference type="InterPro" id="IPR050678">
    <property type="entry name" value="DNA_Partitioning_ATPase"/>
</dbReference>
<name>A0A1Z5IEM9_9LACO</name>
<dbReference type="InterPro" id="IPR027417">
    <property type="entry name" value="P-loop_NTPase"/>
</dbReference>
<dbReference type="PANTHER" id="PTHR13696:SF52">
    <property type="entry name" value="PARA FAMILY PROTEIN CT_582"/>
    <property type="match status" value="1"/>
</dbReference>
<sequence>MGYVIVNAQQKGGVGKTTDTVMEAVVASSFYNKKVLVIDTDLQGNATQFLAKTFQVLTFNQSFMSCIEDGSLEKGIVSLSDNLDLIGSDYDTRKFGDFLDNKFSSISDRTFYLSKLVNKIKDRYDYIFIDVPPSTDIKVDNAMVCADYIIVIQETQQFAFDGSKRLVLTYLQTLADDFGDKVHFQVAGILPVLLQAKRPLHQRIVKETIEYFGKDNVFNNIVNNHARLEWYAAQGIQFEDYHDKRVWGLFADIFSELELRIKSFENTGDIENFTYAHQFITGNKLTSKGKAMTVSGFDQAK</sequence>
<gene>
    <name evidence="2" type="ORF">IWT30_02195</name>
</gene>
<reference evidence="2 3" key="1">
    <citation type="submission" date="2015-11" db="EMBL/GenBank/DDBJ databases">
        <title>Draft genome sequences of new species of the genus Lactobacillus isolated from orchardgrass silage.</title>
        <authorList>
            <person name="Tohno M."/>
            <person name="Tanizawa Y."/>
            <person name="Arita M."/>
        </authorList>
    </citation>
    <scope>NUCLEOTIDE SEQUENCE [LARGE SCALE GENOMIC DNA]</scope>
    <source>
        <strain evidence="2 3">IWT30</strain>
    </source>
</reference>
<dbReference type="Pfam" id="PF13614">
    <property type="entry name" value="AAA_31"/>
    <property type="match status" value="1"/>
</dbReference>
<evidence type="ECO:0000313" key="2">
    <source>
        <dbReference type="EMBL" id="GAX00215.1"/>
    </source>
</evidence>
<dbReference type="Proteomes" id="UP000198374">
    <property type="component" value="Unassembled WGS sequence"/>
</dbReference>
<proteinExistence type="predicted"/>
<comment type="caution">
    <text evidence="2">The sequence shown here is derived from an EMBL/GenBank/DDBJ whole genome shotgun (WGS) entry which is preliminary data.</text>
</comment>
<dbReference type="OrthoDB" id="9815116at2"/>
<dbReference type="NCBIfam" id="NF041283">
    <property type="entry name" value="PrgP"/>
    <property type="match status" value="1"/>
</dbReference>
<dbReference type="SUPFAM" id="SSF52540">
    <property type="entry name" value="P-loop containing nucleoside triphosphate hydrolases"/>
    <property type="match status" value="1"/>
</dbReference>
<dbReference type="RefSeq" id="WP_060416927.1">
    <property type="nucleotide sequence ID" value="NZ_BCMF01000013.1"/>
</dbReference>
<dbReference type="Gene3D" id="3.40.50.300">
    <property type="entry name" value="P-loop containing nucleotide triphosphate hydrolases"/>
    <property type="match status" value="1"/>
</dbReference>
<dbReference type="CDD" id="cd02042">
    <property type="entry name" value="ParAB_family"/>
    <property type="match status" value="1"/>
</dbReference>
<organism evidence="2 3">
    <name type="scientific">Secundilactobacillus mixtipabuli</name>
    <dbReference type="NCBI Taxonomy" id="1435342"/>
    <lineage>
        <taxon>Bacteria</taxon>
        <taxon>Bacillati</taxon>
        <taxon>Bacillota</taxon>
        <taxon>Bacilli</taxon>
        <taxon>Lactobacillales</taxon>
        <taxon>Lactobacillaceae</taxon>
        <taxon>Secundilactobacillus</taxon>
    </lineage>
</organism>
<dbReference type="PANTHER" id="PTHR13696">
    <property type="entry name" value="P-LOOP CONTAINING NUCLEOSIDE TRIPHOSPHATE HYDROLASE"/>
    <property type="match status" value="1"/>
</dbReference>
<dbReference type="EMBL" id="BCMF01000013">
    <property type="protein sequence ID" value="GAX00215.1"/>
    <property type="molecule type" value="Genomic_DNA"/>
</dbReference>